<feature type="compositionally biased region" description="Low complexity" evidence="1">
    <location>
        <begin position="277"/>
        <end position="289"/>
    </location>
</feature>
<sequence length="582" mass="59917">MSGTQDPGGDAWGSPAQPSSHEPAGSGRTGSGRTGSERASSQQTSSEQAGGPNPAADPNPPGETHPAGEPNQASRTNQTGGTNQARGTGHEGNSGHFGGGSGPGTPDEPPTGWGPPPEPGSPQHRTGDEFFGRIRDLGAARPTEGRWVAGVASGLSRRLDIDQTLIRGTFVALTIVGGLGVALYGLCWMFLPRLEDGRIHLQEAIRGRFSPGFFAAGLMSLAAIGGGGPWSHDGVWFWGFPGTLVVAALIVGGLWWAARKLPQPPHQGVPNTGVTGGVSSSTGSQSGTGAPHWTTPEGSRQLADNAARWGRQTGDAAAAWGRQTGDAASAWARDFSQQRRTAHEEAAHQRWEAQRAARARTAPSRRVRQLTLGLALVAATGVLIAEFYGDLPGWAGLTALGVAIVVIACGVIANGLMGRRSPGLAGLGILLTLFLSLGAAAQHAGVDTTKHLAAVGAATWTPQNQDEARSQYNLGIGEATLDLTSPGVLAGASASNPLEVEVNLGVGHLVLNLPDSVTVQVQAHLGAGEVLQPDGSRYEVKGDSGQHDRTLTYGSDAPVVKVVAQQGVGQLEINREALEGEN</sequence>
<feature type="transmembrane region" description="Helical" evidence="2">
    <location>
        <begin position="236"/>
        <end position="257"/>
    </location>
</feature>
<dbReference type="RefSeq" id="WP_214154186.1">
    <property type="nucleotide sequence ID" value="NZ_JAHBAY010000001.1"/>
</dbReference>
<organism evidence="4 5">
    <name type="scientific">Kineosporia corallincola</name>
    <dbReference type="NCBI Taxonomy" id="2835133"/>
    <lineage>
        <taxon>Bacteria</taxon>
        <taxon>Bacillati</taxon>
        <taxon>Actinomycetota</taxon>
        <taxon>Actinomycetes</taxon>
        <taxon>Kineosporiales</taxon>
        <taxon>Kineosporiaceae</taxon>
        <taxon>Kineosporia</taxon>
    </lineage>
</organism>
<feature type="compositionally biased region" description="Pro residues" evidence="1">
    <location>
        <begin position="106"/>
        <end position="120"/>
    </location>
</feature>
<protein>
    <submittedName>
        <fullName evidence="4">PspC domain-containing protein</fullName>
    </submittedName>
</protein>
<proteinExistence type="predicted"/>
<feature type="transmembrane region" description="Helical" evidence="2">
    <location>
        <begin position="170"/>
        <end position="191"/>
    </location>
</feature>
<feature type="transmembrane region" description="Helical" evidence="2">
    <location>
        <begin position="370"/>
        <end position="388"/>
    </location>
</feature>
<comment type="caution">
    <text evidence="4">The sequence shown here is derived from an EMBL/GenBank/DDBJ whole genome shotgun (WGS) entry which is preliminary data.</text>
</comment>
<evidence type="ECO:0000259" key="3">
    <source>
        <dbReference type="Pfam" id="PF04024"/>
    </source>
</evidence>
<keyword evidence="2" id="KW-0812">Transmembrane</keyword>
<dbReference type="EMBL" id="JAHBAY010000001">
    <property type="protein sequence ID" value="MBT0767920.1"/>
    <property type="molecule type" value="Genomic_DNA"/>
</dbReference>
<evidence type="ECO:0000256" key="2">
    <source>
        <dbReference type="SAM" id="Phobius"/>
    </source>
</evidence>
<feature type="transmembrane region" description="Helical" evidence="2">
    <location>
        <begin position="423"/>
        <end position="441"/>
    </location>
</feature>
<feature type="region of interest" description="Disordered" evidence="1">
    <location>
        <begin position="1"/>
        <end position="128"/>
    </location>
</feature>
<keyword evidence="2" id="KW-0472">Membrane</keyword>
<name>A0ABS5TA27_9ACTN</name>
<dbReference type="InterPro" id="IPR007168">
    <property type="entry name" value="Phageshock_PspC_N"/>
</dbReference>
<evidence type="ECO:0000313" key="4">
    <source>
        <dbReference type="EMBL" id="MBT0767920.1"/>
    </source>
</evidence>
<dbReference type="Pfam" id="PF04024">
    <property type="entry name" value="PspC"/>
    <property type="match status" value="1"/>
</dbReference>
<keyword evidence="2" id="KW-1133">Transmembrane helix</keyword>
<keyword evidence="5" id="KW-1185">Reference proteome</keyword>
<feature type="domain" description="Phage shock protein PspC N-terminal" evidence="3">
    <location>
        <begin position="140"/>
        <end position="193"/>
    </location>
</feature>
<feature type="transmembrane region" description="Helical" evidence="2">
    <location>
        <begin position="212"/>
        <end position="230"/>
    </location>
</feature>
<gene>
    <name evidence="4" type="ORF">KIH74_03235</name>
</gene>
<feature type="transmembrane region" description="Helical" evidence="2">
    <location>
        <begin position="394"/>
        <end position="416"/>
    </location>
</feature>
<reference evidence="4 5" key="1">
    <citation type="submission" date="2021-05" db="EMBL/GenBank/DDBJ databases">
        <title>Kineosporia and Streptomyces sp. nov. two new marine actinobacteria isolated from Coral.</title>
        <authorList>
            <person name="Buangrab K."/>
            <person name="Sutthacheep M."/>
            <person name="Yeemin T."/>
            <person name="Harunari E."/>
            <person name="Igarashi Y."/>
            <person name="Kanchanasin P."/>
            <person name="Tanasupawat S."/>
            <person name="Phongsopitanun W."/>
        </authorList>
    </citation>
    <scope>NUCLEOTIDE SEQUENCE [LARGE SCALE GENOMIC DNA]</scope>
    <source>
        <strain evidence="4 5">J2-2</strain>
    </source>
</reference>
<feature type="region of interest" description="Disordered" evidence="1">
    <location>
        <begin position="265"/>
        <end position="301"/>
    </location>
</feature>
<accession>A0ABS5TA27</accession>
<dbReference type="Proteomes" id="UP001197247">
    <property type="component" value="Unassembled WGS sequence"/>
</dbReference>
<evidence type="ECO:0000256" key="1">
    <source>
        <dbReference type="SAM" id="MobiDB-lite"/>
    </source>
</evidence>
<evidence type="ECO:0000313" key="5">
    <source>
        <dbReference type="Proteomes" id="UP001197247"/>
    </source>
</evidence>
<feature type="compositionally biased region" description="Polar residues" evidence="1">
    <location>
        <begin position="71"/>
        <end position="86"/>
    </location>
</feature>
<feature type="compositionally biased region" description="Gly residues" evidence="1">
    <location>
        <begin position="90"/>
        <end position="103"/>
    </location>
</feature>